<reference evidence="10" key="1">
    <citation type="submission" date="2020-04" db="EMBL/GenBank/DDBJ databases">
        <authorList>
            <person name="Alioto T."/>
            <person name="Alioto T."/>
            <person name="Gomez Garrido J."/>
        </authorList>
    </citation>
    <scope>NUCLEOTIDE SEQUENCE</scope>
    <source>
        <strain evidence="10">A484AB</strain>
    </source>
</reference>
<keyword evidence="11" id="KW-1185">Reference proteome</keyword>
<keyword evidence="6" id="KW-0805">Transcription regulation</keyword>
<evidence type="ECO:0000313" key="10">
    <source>
        <dbReference type="EMBL" id="CAB4003847.1"/>
    </source>
</evidence>
<dbReference type="GO" id="GO:0000981">
    <property type="term" value="F:DNA-binding transcription factor activity, RNA polymerase II-specific"/>
    <property type="evidence" value="ECO:0007669"/>
    <property type="project" value="TreeGrafter"/>
</dbReference>
<dbReference type="GO" id="GO:0005634">
    <property type="term" value="C:nucleus"/>
    <property type="evidence" value="ECO:0007669"/>
    <property type="project" value="UniProtKB-SubCell"/>
</dbReference>
<dbReference type="GO" id="GO:0000978">
    <property type="term" value="F:RNA polymerase II cis-regulatory region sequence-specific DNA binding"/>
    <property type="evidence" value="ECO:0007669"/>
    <property type="project" value="TreeGrafter"/>
</dbReference>
<dbReference type="FunFam" id="3.30.160.60:FF:000446">
    <property type="entry name" value="Zinc finger protein"/>
    <property type="match status" value="1"/>
</dbReference>
<evidence type="ECO:0000256" key="9">
    <source>
        <dbReference type="SAM" id="MobiDB-lite"/>
    </source>
</evidence>
<keyword evidence="2" id="KW-0479">Metal-binding</keyword>
<dbReference type="GO" id="GO:0008270">
    <property type="term" value="F:zinc ion binding"/>
    <property type="evidence" value="ECO:0007669"/>
    <property type="project" value="UniProtKB-KW"/>
</dbReference>
<dbReference type="Gene3D" id="3.30.160.60">
    <property type="entry name" value="Classic Zinc Finger"/>
    <property type="match status" value="6"/>
</dbReference>
<keyword evidence="7" id="KW-0804">Transcription</keyword>
<dbReference type="Proteomes" id="UP001152795">
    <property type="component" value="Unassembled WGS sequence"/>
</dbReference>
<dbReference type="SMART" id="SM00355">
    <property type="entry name" value="ZnF_C2H2"/>
    <property type="match status" value="6"/>
</dbReference>
<evidence type="ECO:0000256" key="2">
    <source>
        <dbReference type="ARBA" id="ARBA00022723"/>
    </source>
</evidence>
<sequence>MPKSFLIKQKAVKKYSRGQCCYPGKIMSTVSTDECQVNSYYAPYFCPDDATTELDSPPFGYEKIYDLGRTREAQDDHKLPETESTPWKTQQPNHFEGTHERDHRDFDTRAALEEHVKTTHTNSNRSYTCQYCSKSFSRSWNFQRHVLIHKGEKPHKCEKCPKAFVLAAHLKIHNRIHTGEKPYTCEVCSRGFAQLTNLQRHVLTHTGQKPHKCSYCPKGFVSSSDLRRHVRTHTGEKPYQCKVCPKAFTTSGNLHSHMLTHSGERPYHCKICKWKFISSSNLRTHIRIHHKRPAGTP</sequence>
<evidence type="ECO:0000313" key="11">
    <source>
        <dbReference type="Proteomes" id="UP001152795"/>
    </source>
</evidence>
<dbReference type="PROSITE" id="PS00028">
    <property type="entry name" value="ZINC_FINGER_C2H2_1"/>
    <property type="match status" value="6"/>
</dbReference>
<evidence type="ECO:0000256" key="1">
    <source>
        <dbReference type="ARBA" id="ARBA00004123"/>
    </source>
</evidence>
<evidence type="ECO:0000256" key="3">
    <source>
        <dbReference type="ARBA" id="ARBA00022737"/>
    </source>
</evidence>
<dbReference type="FunFam" id="3.30.160.60:FF:000774">
    <property type="entry name" value="Zinc finger protein"/>
    <property type="match status" value="1"/>
</dbReference>
<evidence type="ECO:0000256" key="5">
    <source>
        <dbReference type="ARBA" id="ARBA00022833"/>
    </source>
</evidence>
<dbReference type="Pfam" id="PF00096">
    <property type="entry name" value="zf-C2H2"/>
    <property type="match status" value="4"/>
</dbReference>
<dbReference type="PANTHER" id="PTHR23226:SF416">
    <property type="entry name" value="FI01424P"/>
    <property type="match status" value="1"/>
</dbReference>
<name>A0A7D9E810_PARCT</name>
<dbReference type="Pfam" id="PF13465">
    <property type="entry name" value="zf-H2C2_2"/>
    <property type="match status" value="1"/>
</dbReference>
<dbReference type="FunFam" id="3.30.160.60:FF:000130">
    <property type="entry name" value="Spalt-like transcription factor 4"/>
    <property type="match status" value="1"/>
</dbReference>
<comment type="subcellular location">
    <subcellularLocation>
        <location evidence="1">Nucleus</location>
    </subcellularLocation>
</comment>
<gene>
    <name evidence="10" type="ORF">PACLA_8A035096</name>
</gene>
<dbReference type="AlphaFoldDB" id="A0A7D9E810"/>
<feature type="compositionally biased region" description="Basic and acidic residues" evidence="9">
    <location>
        <begin position="72"/>
        <end position="81"/>
    </location>
</feature>
<evidence type="ECO:0000256" key="4">
    <source>
        <dbReference type="ARBA" id="ARBA00022771"/>
    </source>
</evidence>
<protein>
    <submittedName>
        <fullName evidence="10">Zinc finger 239-like</fullName>
    </submittedName>
</protein>
<dbReference type="FunFam" id="3.30.160.60:FF:000065">
    <property type="entry name" value="B-cell CLL/lymphoma 6, member B"/>
    <property type="match status" value="1"/>
</dbReference>
<keyword evidence="4" id="KW-0863">Zinc-finger</keyword>
<dbReference type="SUPFAM" id="SSF57667">
    <property type="entry name" value="beta-beta-alpha zinc fingers"/>
    <property type="match status" value="4"/>
</dbReference>
<keyword evidence="8" id="KW-0539">Nucleus</keyword>
<feature type="region of interest" description="Disordered" evidence="9">
    <location>
        <begin position="72"/>
        <end position="102"/>
    </location>
</feature>
<dbReference type="OrthoDB" id="8918594at2759"/>
<dbReference type="FunFam" id="3.30.160.60:FF:000495">
    <property type="entry name" value="zinc finger protein 668"/>
    <property type="match status" value="1"/>
</dbReference>
<dbReference type="PANTHER" id="PTHR23226">
    <property type="entry name" value="ZINC FINGER AND SCAN DOMAIN-CONTAINING"/>
    <property type="match status" value="1"/>
</dbReference>
<dbReference type="InterPro" id="IPR036236">
    <property type="entry name" value="Znf_C2H2_sf"/>
</dbReference>
<organism evidence="10 11">
    <name type="scientific">Paramuricea clavata</name>
    <name type="common">Red gorgonian</name>
    <name type="synonym">Violescent sea-whip</name>
    <dbReference type="NCBI Taxonomy" id="317549"/>
    <lineage>
        <taxon>Eukaryota</taxon>
        <taxon>Metazoa</taxon>
        <taxon>Cnidaria</taxon>
        <taxon>Anthozoa</taxon>
        <taxon>Octocorallia</taxon>
        <taxon>Malacalcyonacea</taxon>
        <taxon>Plexauridae</taxon>
        <taxon>Paramuricea</taxon>
    </lineage>
</organism>
<keyword evidence="3" id="KW-0677">Repeat</keyword>
<keyword evidence="5" id="KW-0862">Zinc</keyword>
<evidence type="ECO:0000256" key="6">
    <source>
        <dbReference type="ARBA" id="ARBA00023015"/>
    </source>
</evidence>
<dbReference type="EMBL" id="CACRXK020004741">
    <property type="protein sequence ID" value="CAB4003847.1"/>
    <property type="molecule type" value="Genomic_DNA"/>
</dbReference>
<proteinExistence type="predicted"/>
<evidence type="ECO:0000256" key="7">
    <source>
        <dbReference type="ARBA" id="ARBA00023163"/>
    </source>
</evidence>
<comment type="caution">
    <text evidence="10">The sequence shown here is derived from an EMBL/GenBank/DDBJ whole genome shotgun (WGS) entry which is preliminary data.</text>
</comment>
<dbReference type="InterPro" id="IPR013087">
    <property type="entry name" value="Znf_C2H2_type"/>
</dbReference>
<dbReference type="PROSITE" id="PS50157">
    <property type="entry name" value="ZINC_FINGER_C2H2_2"/>
    <property type="match status" value="6"/>
</dbReference>
<feature type="compositionally biased region" description="Polar residues" evidence="9">
    <location>
        <begin position="82"/>
        <end position="93"/>
    </location>
</feature>
<accession>A0A7D9E810</accession>
<dbReference type="FunFam" id="3.30.160.60:FF:000110">
    <property type="entry name" value="Zinc finger protein-like"/>
    <property type="match status" value="1"/>
</dbReference>
<evidence type="ECO:0000256" key="8">
    <source>
        <dbReference type="ARBA" id="ARBA00023242"/>
    </source>
</evidence>